<evidence type="ECO:0000256" key="1">
    <source>
        <dbReference type="ARBA" id="ARBA00004514"/>
    </source>
</evidence>
<name>A0A1B6GS81_9HEMI</name>
<accession>A0A1B6GS81</accession>
<evidence type="ECO:0000256" key="6">
    <source>
        <dbReference type="ARBA" id="ARBA00044147"/>
    </source>
</evidence>
<evidence type="ECO:0000256" key="8">
    <source>
        <dbReference type="ARBA" id="ARBA00046432"/>
    </source>
</evidence>
<feature type="region of interest" description="Disordered" evidence="10">
    <location>
        <begin position="83"/>
        <end position="223"/>
    </location>
</feature>
<dbReference type="GO" id="GO:0005829">
    <property type="term" value="C:cytosol"/>
    <property type="evidence" value="ECO:0007669"/>
    <property type="project" value="UniProtKB-SubCell"/>
</dbReference>
<feature type="compositionally biased region" description="Low complexity" evidence="10">
    <location>
        <begin position="170"/>
        <end position="188"/>
    </location>
</feature>
<evidence type="ECO:0000256" key="2">
    <source>
        <dbReference type="ARBA" id="ARBA00007251"/>
    </source>
</evidence>
<evidence type="ECO:0000256" key="9">
    <source>
        <dbReference type="RuleBase" id="RU003814"/>
    </source>
</evidence>
<evidence type="ECO:0000256" key="3">
    <source>
        <dbReference type="ARBA" id="ARBA00022490"/>
    </source>
</evidence>
<dbReference type="EMBL" id="GECZ01004556">
    <property type="protein sequence ID" value="JAS65213.1"/>
    <property type="molecule type" value="Transcribed_RNA"/>
</dbReference>
<protein>
    <recommendedName>
        <fullName evidence="6">Translation initiation factor eIF2B subunit delta</fullName>
    </recommendedName>
    <alternativeName>
        <fullName evidence="7">eIF2B GDP-GTP exchange factor subunit delta</fullName>
    </alternativeName>
</protein>
<keyword evidence="3" id="KW-0963">Cytoplasm</keyword>
<feature type="compositionally biased region" description="Polar residues" evidence="10">
    <location>
        <begin position="113"/>
        <end position="123"/>
    </location>
</feature>
<dbReference type="InterPro" id="IPR000649">
    <property type="entry name" value="IF-2B-related"/>
</dbReference>
<gene>
    <name evidence="11" type="ORF">g.31106</name>
</gene>
<dbReference type="AlphaFoldDB" id="A0A1B6GS81"/>
<dbReference type="InterPro" id="IPR037171">
    <property type="entry name" value="NagB/RpiA_transferase-like"/>
</dbReference>
<dbReference type="Pfam" id="PF01008">
    <property type="entry name" value="IF-2B"/>
    <property type="match status" value="1"/>
</dbReference>
<comment type="similarity">
    <text evidence="2 9">Belongs to the eIF-2B alpha/beta/delta subunits family.</text>
</comment>
<feature type="compositionally biased region" description="Basic and acidic residues" evidence="10">
    <location>
        <begin position="668"/>
        <end position="699"/>
    </location>
</feature>
<evidence type="ECO:0000256" key="10">
    <source>
        <dbReference type="SAM" id="MobiDB-lite"/>
    </source>
</evidence>
<reference evidence="11" key="1">
    <citation type="submission" date="2015-11" db="EMBL/GenBank/DDBJ databases">
        <title>De novo transcriptome assembly of four potential Pierce s Disease insect vectors from Arizona vineyards.</title>
        <authorList>
            <person name="Tassone E.E."/>
        </authorList>
    </citation>
    <scope>NUCLEOTIDE SEQUENCE</scope>
</reference>
<feature type="region of interest" description="Disordered" evidence="10">
    <location>
        <begin position="506"/>
        <end position="547"/>
    </location>
</feature>
<proteinExistence type="inferred from homology"/>
<feature type="region of interest" description="Disordered" evidence="10">
    <location>
        <begin position="12"/>
        <end position="38"/>
    </location>
</feature>
<keyword evidence="4" id="KW-0396">Initiation factor</keyword>
<organism evidence="11">
    <name type="scientific">Cuerna arida</name>
    <dbReference type="NCBI Taxonomy" id="1464854"/>
    <lineage>
        <taxon>Eukaryota</taxon>
        <taxon>Metazoa</taxon>
        <taxon>Ecdysozoa</taxon>
        <taxon>Arthropoda</taxon>
        <taxon>Hexapoda</taxon>
        <taxon>Insecta</taxon>
        <taxon>Pterygota</taxon>
        <taxon>Neoptera</taxon>
        <taxon>Paraneoptera</taxon>
        <taxon>Hemiptera</taxon>
        <taxon>Auchenorrhyncha</taxon>
        <taxon>Membracoidea</taxon>
        <taxon>Cicadellidae</taxon>
        <taxon>Cicadellinae</taxon>
        <taxon>Proconiini</taxon>
        <taxon>Cuerna</taxon>
    </lineage>
</organism>
<evidence type="ECO:0000256" key="5">
    <source>
        <dbReference type="ARBA" id="ARBA00022917"/>
    </source>
</evidence>
<evidence type="ECO:0000313" key="11">
    <source>
        <dbReference type="EMBL" id="JAS65213.1"/>
    </source>
</evidence>
<sequence>FLKPLKPKLPLEIADSMASEQAGVRKKQSRNPPRDDLRHPILYRHQDCIPNPKLLQNCEKHSLSVLKSNQIVECCGKLAKDQESIDTKNKTKLSSSKVKSDNKTDKSLPGTKVNPQQPGSVVGNSEELSKARKRRLRKRRLLVSLAPPPNTNIKSDSAGESISHQTNPVSRPIPRPSGAAPPSSVPSVTKSNELQRPSIKEFRKRLDKSGSRNKSIKSKTLLEPPSQTKADLIKTLEEKKLSSLLQTLVPLANVSPKKEKPLSHFSFPEKRLNPSDKKVDKDGVFYFGETKHQLEKLASGFNKTNPSLIKEKSERAQNTGLNKNCFSVNKPINFENYVPSFNFSALSNDISNTFPPAKQNLFTTEPVPQTSRIENKRVFQVPPHEYQMKDHVFKSPVLKDLNQFPTQVLNLATPSLSAPLTSFTNTLSFGETKPISDSVLKQTEENPLNSCGFSTPLLPTESKYCLASSLENVKQGSEVNSLERLIIDCHKSSISLLEGVKNSSQNKPFVDIRNNSEESNPLETEKISSVGNSLESVNSNNQTSTLLKSVNNNPITMKSTGDMSKSNKTREEIMLEREAKKAAKLAAKAKHKANQTSKTNVADVPLQSENTVVVNNQKEEKLADKNDKLITQALPGEGLEAKAHVNTVPSNNRSSVSSTNKESTSDLAVRDAKEPSSESSTKSKSELRAERRAKQEAQRAAKALSKTDPSEQPKVKEKTVPRVTSEQPRKIEKKQEVVKVPSQPKSKLFSHLYQEKTSLTSDNILKAGGLHPAFIRLGVQYSTRVVVGSNARCIALLHALKQMVSDYTTPSEKEFSRGLEEELGNVTAYLNQCRPLSVSMINSLRYIKRNLTQLPNNISDIEARQKMCDVVDTYIQEQIDKAGEAICIAVYNKIEDGDVILTYGCSSLVYKILVESHQNGTKFRVVVVDGLPWREGREMLRRLVDRGLSCSYVLITGASFIMGEASKVLLGAHALLTNGYVMSRAGSSQMALLARAYNIPVLVCCETHKFCERVQTDAFLFNELGEVSCDSVKDKERGRLTPLSIAYDITPPDLVSAVVTELAVVPCTSVPVVLRIKPTDC</sequence>
<dbReference type="PANTHER" id="PTHR10233">
    <property type="entry name" value="TRANSLATION INITIATION FACTOR EIF-2B"/>
    <property type="match status" value="1"/>
</dbReference>
<evidence type="ECO:0000256" key="4">
    <source>
        <dbReference type="ARBA" id="ARBA00022540"/>
    </source>
</evidence>
<dbReference type="GO" id="GO:0003743">
    <property type="term" value="F:translation initiation factor activity"/>
    <property type="evidence" value="ECO:0007669"/>
    <property type="project" value="UniProtKB-KW"/>
</dbReference>
<feature type="non-terminal residue" evidence="11">
    <location>
        <position position="1"/>
    </location>
</feature>
<feature type="region of interest" description="Disordered" evidence="10">
    <location>
        <begin position="643"/>
        <end position="739"/>
    </location>
</feature>
<dbReference type="InterPro" id="IPR042529">
    <property type="entry name" value="IF_2B-like_C"/>
</dbReference>
<dbReference type="PANTHER" id="PTHR10233:SF14">
    <property type="entry name" value="TRANSLATION INITIATION FACTOR EIF-2B SUBUNIT DELTA"/>
    <property type="match status" value="1"/>
</dbReference>
<dbReference type="SUPFAM" id="SSF100950">
    <property type="entry name" value="NagB/RpiA/CoA transferase-like"/>
    <property type="match status" value="1"/>
</dbReference>
<feature type="compositionally biased region" description="Basic and acidic residues" evidence="10">
    <location>
        <begin position="708"/>
        <end position="720"/>
    </location>
</feature>
<dbReference type="Gene3D" id="3.40.50.10470">
    <property type="entry name" value="Translation initiation factor eif-2b, domain 2"/>
    <property type="match status" value="1"/>
</dbReference>
<comment type="subcellular location">
    <subcellularLocation>
        <location evidence="1">Cytoplasm</location>
        <location evidence="1">Cytosol</location>
    </subcellularLocation>
</comment>
<keyword evidence="5" id="KW-0648">Protein biosynthesis</keyword>
<feature type="compositionally biased region" description="Polar residues" evidence="10">
    <location>
        <begin position="151"/>
        <end position="169"/>
    </location>
</feature>
<evidence type="ECO:0000256" key="7">
    <source>
        <dbReference type="ARBA" id="ARBA00044356"/>
    </source>
</evidence>
<feature type="compositionally biased region" description="Basic and acidic residues" evidence="10">
    <location>
        <begin position="727"/>
        <end position="737"/>
    </location>
</feature>
<feature type="compositionally biased region" description="Basic residues" evidence="10">
    <location>
        <begin position="131"/>
        <end position="141"/>
    </location>
</feature>
<comment type="subunit">
    <text evidence="8">Component of the translation initiation factor 2B (eIF2B) complex which is a heterodecamer of two sets of five different subunits: alpha, beta, gamma, delta and epsilon. Subunits alpha, beta and delta comprise a regulatory subcomplex and subunits epsilon and gamma comprise a catalytic subcomplex. Within the complex, the hexameric regulatory complex resides at the center, with the two heterodimeric catalytic subcomplexes bound on opposite sides.</text>
</comment>
<feature type="compositionally biased region" description="Polar residues" evidence="10">
    <location>
        <begin position="517"/>
        <end position="547"/>
    </location>
</feature>